<evidence type="ECO:0000256" key="9">
    <source>
        <dbReference type="ARBA" id="ARBA00025599"/>
    </source>
</evidence>
<dbReference type="EMBL" id="JAMFTS010000002">
    <property type="protein sequence ID" value="KAJ4797896.1"/>
    <property type="molecule type" value="Genomic_DNA"/>
</dbReference>
<evidence type="ECO:0000256" key="4">
    <source>
        <dbReference type="ARBA" id="ARBA00022552"/>
    </source>
</evidence>
<dbReference type="SUPFAM" id="SSF53098">
    <property type="entry name" value="Ribonuclease H-like"/>
    <property type="match status" value="1"/>
</dbReference>
<gene>
    <name evidence="12" type="ORF">LUZ62_049142</name>
</gene>
<evidence type="ECO:0000256" key="7">
    <source>
        <dbReference type="ARBA" id="ARBA00022839"/>
    </source>
</evidence>
<dbReference type="GO" id="GO:0006364">
    <property type="term" value="P:rRNA processing"/>
    <property type="evidence" value="ECO:0007669"/>
    <property type="project" value="UniProtKB-KW"/>
</dbReference>
<evidence type="ECO:0000256" key="2">
    <source>
        <dbReference type="ARBA" id="ARBA00010489"/>
    </source>
</evidence>
<dbReference type="InterPro" id="IPR013520">
    <property type="entry name" value="Ribonucl_H"/>
</dbReference>
<dbReference type="PANTHER" id="PTHR12801">
    <property type="entry name" value="RNA EXONUCLEASE REXO1 / RECO3 FAMILY MEMBER-RELATED"/>
    <property type="match status" value="1"/>
</dbReference>
<comment type="caution">
    <text evidence="12">The sequence shown here is derived from an EMBL/GenBank/DDBJ whole genome shotgun (WGS) entry which is preliminary data.</text>
</comment>
<evidence type="ECO:0000256" key="6">
    <source>
        <dbReference type="ARBA" id="ARBA00022801"/>
    </source>
</evidence>
<evidence type="ECO:0000313" key="13">
    <source>
        <dbReference type="Proteomes" id="UP001140206"/>
    </source>
</evidence>
<evidence type="ECO:0000256" key="3">
    <source>
        <dbReference type="ARBA" id="ARBA00016937"/>
    </source>
</evidence>
<feature type="region of interest" description="Disordered" evidence="10">
    <location>
        <begin position="105"/>
        <end position="124"/>
    </location>
</feature>
<feature type="domain" description="Exonuclease" evidence="11">
    <location>
        <begin position="134"/>
        <end position="293"/>
    </location>
</feature>
<dbReference type="PANTHER" id="PTHR12801:SF45">
    <property type="entry name" value="RNA EXONUCLEASE 4"/>
    <property type="match status" value="1"/>
</dbReference>
<feature type="region of interest" description="Disordered" evidence="10">
    <location>
        <begin position="295"/>
        <end position="321"/>
    </location>
</feature>
<reference evidence="12" key="1">
    <citation type="submission" date="2022-08" db="EMBL/GenBank/DDBJ databases">
        <authorList>
            <person name="Marques A."/>
        </authorList>
    </citation>
    <scope>NUCLEOTIDE SEQUENCE</scope>
    <source>
        <strain evidence="12">RhyPub2mFocal</strain>
        <tissue evidence="12">Leaves</tissue>
    </source>
</reference>
<dbReference type="Gene3D" id="3.30.420.10">
    <property type="entry name" value="Ribonuclease H-like superfamily/Ribonuclease H"/>
    <property type="match status" value="1"/>
</dbReference>
<keyword evidence="6" id="KW-0378">Hydrolase</keyword>
<dbReference type="FunFam" id="3.30.420.10:FF:000007">
    <property type="entry name" value="Interferon-stimulated exonuclease gene 20"/>
    <property type="match status" value="1"/>
</dbReference>
<dbReference type="GO" id="GO:0008408">
    <property type="term" value="F:3'-5' exonuclease activity"/>
    <property type="evidence" value="ECO:0007669"/>
    <property type="project" value="InterPro"/>
</dbReference>
<keyword evidence="4" id="KW-0698">rRNA processing</keyword>
<evidence type="ECO:0000259" key="11">
    <source>
        <dbReference type="SMART" id="SM00479"/>
    </source>
</evidence>
<dbReference type="InterPro" id="IPR036397">
    <property type="entry name" value="RNaseH_sf"/>
</dbReference>
<proteinExistence type="inferred from homology"/>
<feature type="compositionally biased region" description="Basic residues" evidence="10">
    <location>
        <begin position="301"/>
        <end position="314"/>
    </location>
</feature>
<dbReference type="InterPro" id="IPR047021">
    <property type="entry name" value="REXO1/3/4-like"/>
</dbReference>
<organism evidence="12 13">
    <name type="scientific">Rhynchospora pubera</name>
    <dbReference type="NCBI Taxonomy" id="906938"/>
    <lineage>
        <taxon>Eukaryota</taxon>
        <taxon>Viridiplantae</taxon>
        <taxon>Streptophyta</taxon>
        <taxon>Embryophyta</taxon>
        <taxon>Tracheophyta</taxon>
        <taxon>Spermatophyta</taxon>
        <taxon>Magnoliopsida</taxon>
        <taxon>Liliopsida</taxon>
        <taxon>Poales</taxon>
        <taxon>Cyperaceae</taxon>
        <taxon>Cyperoideae</taxon>
        <taxon>Rhynchosporeae</taxon>
        <taxon>Rhynchospora</taxon>
    </lineage>
</organism>
<keyword evidence="13" id="KW-1185">Reference proteome</keyword>
<dbReference type="Proteomes" id="UP001140206">
    <property type="component" value="Chromosome 2"/>
</dbReference>
<comment type="function">
    <text evidence="9">Exoribonuclease involved in ribosome biosynthesis. Involved in the processing of ITS1, the internal transcribed spacer localized between the 18S and 5.8S rRNAs.</text>
</comment>
<dbReference type="AlphaFoldDB" id="A0AAV8G3D7"/>
<dbReference type="Pfam" id="PF00929">
    <property type="entry name" value="RNase_T"/>
    <property type="match status" value="1"/>
</dbReference>
<dbReference type="GO" id="GO:0003676">
    <property type="term" value="F:nucleic acid binding"/>
    <property type="evidence" value="ECO:0007669"/>
    <property type="project" value="InterPro"/>
</dbReference>
<evidence type="ECO:0000256" key="8">
    <source>
        <dbReference type="ARBA" id="ARBA00023242"/>
    </source>
</evidence>
<evidence type="ECO:0000256" key="5">
    <source>
        <dbReference type="ARBA" id="ARBA00022722"/>
    </source>
</evidence>
<keyword evidence="5" id="KW-0540">Nuclease</keyword>
<accession>A0AAV8G3D7</accession>
<sequence>MDGVAEKPILEGEVWKFGREGGELEPGVLDGGSLGLEVQVQVRGEWRGIGLLEVQVRGEWRGMGKQAAVGRSWNPNPNPNWAQLQSKLRTCTSCTANDSVLGKRKRKRKDSCSDSDADLPSGLNPLSHDTSLTKVLAIDCEMVGVGFQATKSALARVTLVNSWGNVLYDQYVRPLEHISDYRTRISGIRPNHMIKAKDFWAVQQTVADLIKGHILVGHALHHDLKALLLSHPKSDTRDTSEYEPLRRGSKTRALKDLAAEILRVKIQQKEHCPVEDARAAMYIYNKHKKVWEKSLKDQVRRKNKLKDKKKKKKRLDADLKI</sequence>
<comment type="subcellular location">
    <subcellularLocation>
        <location evidence="1">Nucleus</location>
    </subcellularLocation>
</comment>
<name>A0AAV8G3D7_9POAL</name>
<dbReference type="InterPro" id="IPR012337">
    <property type="entry name" value="RNaseH-like_sf"/>
</dbReference>
<dbReference type="InterPro" id="IPR037431">
    <property type="entry name" value="REX4_DEDDh_dom"/>
</dbReference>
<protein>
    <recommendedName>
        <fullName evidence="3">RNA exonuclease 4</fullName>
    </recommendedName>
</protein>
<evidence type="ECO:0000256" key="1">
    <source>
        <dbReference type="ARBA" id="ARBA00004123"/>
    </source>
</evidence>
<evidence type="ECO:0000256" key="10">
    <source>
        <dbReference type="SAM" id="MobiDB-lite"/>
    </source>
</evidence>
<keyword evidence="8" id="KW-0539">Nucleus</keyword>
<dbReference type="SMART" id="SM00479">
    <property type="entry name" value="EXOIII"/>
    <property type="match status" value="1"/>
</dbReference>
<evidence type="ECO:0000313" key="12">
    <source>
        <dbReference type="EMBL" id="KAJ4797896.1"/>
    </source>
</evidence>
<dbReference type="GO" id="GO:0005634">
    <property type="term" value="C:nucleus"/>
    <property type="evidence" value="ECO:0007669"/>
    <property type="project" value="UniProtKB-SubCell"/>
</dbReference>
<comment type="similarity">
    <text evidence="2">Belongs to the REXO4 family.</text>
</comment>
<dbReference type="CDD" id="cd06144">
    <property type="entry name" value="REX4_like"/>
    <property type="match status" value="1"/>
</dbReference>
<keyword evidence="7 12" id="KW-0269">Exonuclease</keyword>